<dbReference type="PANTHER" id="PTHR42068">
    <property type="entry name" value="YALI0B18964P"/>
    <property type="match status" value="1"/>
</dbReference>
<accession>A0AAD6HPS7</accession>
<feature type="compositionally biased region" description="Polar residues" evidence="1">
    <location>
        <begin position="154"/>
        <end position="170"/>
    </location>
</feature>
<reference evidence="2" key="1">
    <citation type="journal article" date="2023" name="IMA Fungus">
        <title>Comparative genomic study of the Penicillium genus elucidates a diverse pangenome and 15 lateral gene transfer events.</title>
        <authorList>
            <person name="Petersen C."/>
            <person name="Sorensen T."/>
            <person name="Nielsen M.R."/>
            <person name="Sondergaard T.E."/>
            <person name="Sorensen J.L."/>
            <person name="Fitzpatrick D.A."/>
            <person name="Frisvad J.C."/>
            <person name="Nielsen K.L."/>
        </authorList>
    </citation>
    <scope>NUCLEOTIDE SEQUENCE</scope>
    <source>
        <strain evidence="2">IBT 17514</strain>
    </source>
</reference>
<feature type="compositionally biased region" description="Basic residues" evidence="1">
    <location>
        <begin position="935"/>
        <end position="947"/>
    </location>
</feature>
<feature type="compositionally biased region" description="Polar residues" evidence="1">
    <location>
        <begin position="343"/>
        <end position="363"/>
    </location>
</feature>
<proteinExistence type="predicted"/>
<organism evidence="2 3">
    <name type="scientific">Penicillium malachiteum</name>
    <dbReference type="NCBI Taxonomy" id="1324776"/>
    <lineage>
        <taxon>Eukaryota</taxon>
        <taxon>Fungi</taxon>
        <taxon>Dikarya</taxon>
        <taxon>Ascomycota</taxon>
        <taxon>Pezizomycotina</taxon>
        <taxon>Eurotiomycetes</taxon>
        <taxon>Eurotiomycetidae</taxon>
        <taxon>Eurotiales</taxon>
        <taxon>Aspergillaceae</taxon>
        <taxon>Penicillium</taxon>
    </lineage>
</organism>
<feature type="compositionally biased region" description="Low complexity" evidence="1">
    <location>
        <begin position="530"/>
        <end position="540"/>
    </location>
</feature>
<dbReference type="PANTHER" id="PTHR42068:SF1">
    <property type="entry name" value="YALI0B18964P"/>
    <property type="match status" value="1"/>
</dbReference>
<feature type="compositionally biased region" description="Polar residues" evidence="1">
    <location>
        <begin position="880"/>
        <end position="897"/>
    </location>
</feature>
<feature type="compositionally biased region" description="Polar residues" evidence="1">
    <location>
        <begin position="291"/>
        <end position="304"/>
    </location>
</feature>
<feature type="compositionally biased region" description="Acidic residues" evidence="1">
    <location>
        <begin position="920"/>
        <end position="929"/>
    </location>
</feature>
<comment type="caution">
    <text evidence="2">The sequence shown here is derived from an EMBL/GenBank/DDBJ whole genome shotgun (WGS) entry which is preliminary data.</text>
</comment>
<feature type="compositionally biased region" description="Polar residues" evidence="1">
    <location>
        <begin position="905"/>
        <end position="919"/>
    </location>
</feature>
<feature type="compositionally biased region" description="Low complexity" evidence="1">
    <location>
        <begin position="87"/>
        <end position="102"/>
    </location>
</feature>
<sequence>MPMKLNIGFGRRKSSGNILEDVESRETQSQSSFRVYERPGPQRSMTDGAPLTQHVSEGTVPLGDSDNIFAEPGQPTDRTRGAATYESSTSTRLSSSSTQPSSAEVPSPDETSPHSRIHDIPPPFTAAIRAAGRTFSFGGRFGSSTPAAPRNAPATESTRQRAMTTSTDETATPPKLSHATLDLGGDDFGKMFDTLDKRQSASLRDPSPRRDNQFSPSSQSQSESQNTGRANKPMPINTDRSAVVEPSPYSWNSHDSGEGLLQDPDYIPLGLKSPTLSSPQTTIGYRERSPVPQQMSSATTTHPSFQRPKAPYDGGLRRSIIYSGDRDSSGIDDEDAAMVRNSLLWSKDTSPQPRWSGSASPSNAAPIVKSQASSPRENLSPGMDSMFSNTISPRSPTQIDSAVADNARLAVKFAESLPKSPSPGNKVMTPSQFEHYRQQQELQNSNSDSSDAENNSDDDPYDEEDEAERQREAEKQRRKREAHLSVYRQQMQKVTGQQSPSPSPSLRPVMSGASNSTPNLIMNRSSVHLSSTGEKSSSGKSNEDEDDEVPLAILAAHGFPNRNRPPTRLANVSSNPNLRASMHPYVSSSSSLVGGEQENRGSLPVFARNLPRDPYFGASLVNQTNRESLALGGGSTYGGPAASPPVPTGGLVGIIAQEEQVRKLRRGSPNTQAMYDMGSVPRPFSMMPAPQQQQPTMTASEQAQVQLTNHMSTMMQVQIEWMQQMMRMQGVQGAPPQMMPPGMHPGMPMPHMTGAMSMPGTSMGPPPMGVPHMPGPGSTGLYARSSPSTPPNYDPRPLSMLDPNLATRRTGSPMPNLPNLPGGPFPHNSPGYAASIAPSERSTAGMASRYRPVSMQGEHIHQGSPLNNSWNDENRHHSHLSVSQSHGPLPKSTSMATVTVRPVSRGSQAGSAIQKASNGSDEENDDEAWAEMRKNREKKKSSWKLKRGTSSFGDLLGAVH</sequence>
<evidence type="ECO:0000313" key="2">
    <source>
        <dbReference type="EMBL" id="KAJ5732017.1"/>
    </source>
</evidence>
<dbReference type="Proteomes" id="UP001215712">
    <property type="component" value="Unassembled WGS sequence"/>
</dbReference>
<gene>
    <name evidence="2" type="ORF">N7493_003498</name>
</gene>
<name>A0AAD6HPS7_9EURO</name>
<evidence type="ECO:0000313" key="3">
    <source>
        <dbReference type="Proteomes" id="UP001215712"/>
    </source>
</evidence>
<feature type="compositionally biased region" description="Polar residues" evidence="1">
    <location>
        <begin position="274"/>
        <end position="283"/>
    </location>
</feature>
<feature type="compositionally biased region" description="Acidic residues" evidence="1">
    <location>
        <begin position="450"/>
        <end position="467"/>
    </location>
</feature>
<feature type="region of interest" description="Disordered" evidence="1">
    <location>
        <begin position="557"/>
        <end position="598"/>
    </location>
</feature>
<evidence type="ECO:0000256" key="1">
    <source>
        <dbReference type="SAM" id="MobiDB-lite"/>
    </source>
</evidence>
<feature type="compositionally biased region" description="Low complexity" evidence="1">
    <location>
        <begin position="129"/>
        <end position="145"/>
    </location>
</feature>
<feature type="compositionally biased region" description="Basic and acidic residues" evidence="1">
    <location>
        <begin position="187"/>
        <end position="199"/>
    </location>
</feature>
<feature type="region of interest" description="Disordered" evidence="1">
    <location>
        <begin position="1"/>
        <end position="520"/>
    </location>
</feature>
<keyword evidence="3" id="KW-1185">Reference proteome</keyword>
<feature type="compositionally biased region" description="Low complexity" evidence="1">
    <location>
        <begin position="213"/>
        <end position="225"/>
    </location>
</feature>
<protein>
    <submittedName>
        <fullName evidence="2">Uncharacterized protein</fullName>
    </submittedName>
</protein>
<feature type="region of interest" description="Disordered" evidence="1">
    <location>
        <begin position="856"/>
        <end position="960"/>
    </location>
</feature>
<feature type="compositionally biased region" description="Polar residues" evidence="1">
    <location>
        <begin position="487"/>
        <end position="498"/>
    </location>
</feature>
<reference evidence="2" key="2">
    <citation type="submission" date="2023-01" db="EMBL/GenBank/DDBJ databases">
        <authorList>
            <person name="Petersen C."/>
        </authorList>
    </citation>
    <scope>NUCLEOTIDE SEQUENCE</scope>
    <source>
        <strain evidence="2">IBT 17514</strain>
    </source>
</reference>
<feature type="region of interest" description="Disordered" evidence="1">
    <location>
        <begin position="527"/>
        <end position="546"/>
    </location>
</feature>
<dbReference type="AlphaFoldDB" id="A0AAD6HPS7"/>
<feature type="compositionally biased region" description="Polar residues" evidence="1">
    <location>
        <begin position="386"/>
        <end position="400"/>
    </location>
</feature>
<dbReference type="EMBL" id="JAQJAN010000004">
    <property type="protein sequence ID" value="KAJ5732017.1"/>
    <property type="molecule type" value="Genomic_DNA"/>
</dbReference>